<comment type="similarity">
    <text evidence="8">Belongs to the AB hydrolase superfamily. MetX family.</text>
</comment>
<dbReference type="EC" id="2.3.1.46" evidence="8"/>
<evidence type="ECO:0000313" key="11">
    <source>
        <dbReference type="EMBL" id="MBA6114352.1"/>
    </source>
</evidence>
<dbReference type="InterPro" id="IPR029058">
    <property type="entry name" value="AB_hydrolase_fold"/>
</dbReference>
<dbReference type="Gene3D" id="3.40.50.1820">
    <property type="entry name" value="alpha/beta hydrolase"/>
    <property type="match status" value="1"/>
</dbReference>
<evidence type="ECO:0000256" key="1">
    <source>
        <dbReference type="ARBA" id="ARBA00011738"/>
    </source>
</evidence>
<comment type="catalytic activity">
    <reaction evidence="8">
        <text>L-homoserine + succinyl-CoA = O-succinyl-L-homoserine + CoA</text>
        <dbReference type="Rhea" id="RHEA:22008"/>
        <dbReference type="ChEBI" id="CHEBI:57287"/>
        <dbReference type="ChEBI" id="CHEBI:57292"/>
        <dbReference type="ChEBI" id="CHEBI:57476"/>
        <dbReference type="ChEBI" id="CHEBI:57661"/>
        <dbReference type="EC" id="2.3.1.46"/>
    </reaction>
</comment>
<dbReference type="RefSeq" id="WP_054901874.1">
    <property type="nucleotide sequence ID" value="NZ_CP060529.1"/>
</dbReference>
<dbReference type="NCBIfam" id="NF001209">
    <property type="entry name" value="PRK00175.1"/>
    <property type="match status" value="1"/>
</dbReference>
<sequence>MSTVLPEDSVGLVTPQIARFDEPLALACGRSLASYELVYETYGTLNASASNAVLICHALSGHHHAAGYHAATDRKPGWWDSCIGPGKPIDTNRFFVVSLNNLGGCNGSTGPSSVNPVTGKPYGADFPVLTVEDWVHSQVRLADRLGIQQWAAVVGGSLGGMQALQWTITYPDRVRHCVDIASAPKLSAQNIAFNEVARQAILTDPEFHGGSFQDQGVIPKRGLMLARMVGHITYLSDDSMGEKFGRELKSDKLNYDFHSVEFQVESYLRYQGEEFSGRFDANTYLLMTKALDYFDPAAANDGDLAATLAHVTADYCIMSFTTDWRFSPARSREIVDALMAARKNVCYLEIDSPYGHDAFLIPTPRYMQGFSNYMNRIAI</sequence>
<dbReference type="HAMAP" id="MF_00296">
    <property type="entry name" value="MetX_acyltransf"/>
    <property type="match status" value="1"/>
</dbReference>
<dbReference type="Gene3D" id="1.10.1740.110">
    <property type="match status" value="1"/>
</dbReference>
<feature type="binding site" evidence="8">
    <location>
        <position position="227"/>
    </location>
    <ligand>
        <name>substrate</name>
    </ligand>
</feature>
<accession>A0A7W2KX70</accession>
<evidence type="ECO:0000256" key="3">
    <source>
        <dbReference type="ARBA" id="ARBA00022605"/>
    </source>
</evidence>
<evidence type="ECO:0000256" key="5">
    <source>
        <dbReference type="ARBA" id="ARBA00023167"/>
    </source>
</evidence>
<dbReference type="SUPFAM" id="SSF53474">
    <property type="entry name" value="alpha/beta-Hydrolases"/>
    <property type="match status" value="1"/>
</dbReference>
<gene>
    <name evidence="8" type="primary">metXS</name>
    <name evidence="11" type="ORF">H4C47_01225</name>
</gene>
<organism evidence="11 12">
    <name type="scientific">Pseudomonas putida</name>
    <name type="common">Arthrobacter siderocapsulatus</name>
    <dbReference type="NCBI Taxonomy" id="303"/>
    <lineage>
        <taxon>Bacteria</taxon>
        <taxon>Pseudomonadati</taxon>
        <taxon>Pseudomonadota</taxon>
        <taxon>Gammaproteobacteria</taxon>
        <taxon>Pseudomonadales</taxon>
        <taxon>Pseudomonadaceae</taxon>
        <taxon>Pseudomonas</taxon>
    </lineage>
</organism>
<keyword evidence="4 8" id="KW-0808">Transferase</keyword>
<dbReference type="FunFam" id="1.10.1740.110:FF:000001">
    <property type="entry name" value="Homoserine O-acetyltransferase"/>
    <property type="match status" value="1"/>
</dbReference>
<dbReference type="PIRSF" id="PIRSF000443">
    <property type="entry name" value="Homoser_Ac_trans"/>
    <property type="match status" value="1"/>
</dbReference>
<comment type="subunit">
    <text evidence="1 8">Homodimer.</text>
</comment>
<dbReference type="GO" id="GO:0005737">
    <property type="term" value="C:cytoplasm"/>
    <property type="evidence" value="ECO:0007669"/>
    <property type="project" value="UniProtKB-SubCell"/>
</dbReference>
<feature type="active site" evidence="8 9">
    <location>
        <position position="356"/>
    </location>
</feature>
<dbReference type="Pfam" id="PF00561">
    <property type="entry name" value="Abhydrolase_1"/>
    <property type="match status" value="1"/>
</dbReference>
<name>A0A7W2KX70_PSEPU</name>
<dbReference type="EMBL" id="JACGDG010000001">
    <property type="protein sequence ID" value="MBA6114352.1"/>
    <property type="molecule type" value="Genomic_DNA"/>
</dbReference>
<dbReference type="NCBIfam" id="TIGR01392">
    <property type="entry name" value="homoserO_Ac_trn"/>
    <property type="match status" value="1"/>
</dbReference>
<comment type="subcellular location">
    <subcellularLocation>
        <location evidence="8">Cytoplasm</location>
    </subcellularLocation>
</comment>
<keyword evidence="2 8" id="KW-0963">Cytoplasm</keyword>
<dbReference type="GO" id="GO:0009086">
    <property type="term" value="P:methionine biosynthetic process"/>
    <property type="evidence" value="ECO:0007669"/>
    <property type="project" value="UniProtKB-UniRule"/>
</dbReference>
<feature type="binding site" evidence="8">
    <location>
        <position position="357"/>
    </location>
    <ligand>
        <name>substrate</name>
    </ligand>
</feature>
<dbReference type="UniPathway" id="UPA00051">
    <property type="reaction ID" value="UER00075"/>
</dbReference>
<dbReference type="PANTHER" id="PTHR32268:SF11">
    <property type="entry name" value="HOMOSERINE O-ACETYLTRANSFERASE"/>
    <property type="match status" value="1"/>
</dbReference>
<evidence type="ECO:0000256" key="2">
    <source>
        <dbReference type="ARBA" id="ARBA00022490"/>
    </source>
</evidence>
<dbReference type="InterPro" id="IPR008220">
    <property type="entry name" value="HAT_MetX-like"/>
</dbReference>
<dbReference type="AlphaFoldDB" id="A0A7W2KX70"/>
<evidence type="ECO:0000256" key="6">
    <source>
        <dbReference type="ARBA" id="ARBA00023315"/>
    </source>
</evidence>
<dbReference type="InterPro" id="IPR000073">
    <property type="entry name" value="AB_hydrolase_1"/>
</dbReference>
<feature type="site" description="Important for acyl-CoA specificity" evidence="8">
    <location>
        <position position="325"/>
    </location>
</feature>
<comment type="caution">
    <text evidence="11">The sequence shown here is derived from an EMBL/GenBank/DDBJ whole genome shotgun (WGS) entry which is preliminary data.</text>
</comment>
<evidence type="ECO:0000256" key="8">
    <source>
        <dbReference type="HAMAP-Rule" id="MF_00296"/>
    </source>
</evidence>
<comment type="caution">
    <text evidence="8">Lacks conserved residue(s) required for the propagation of feature annotation.</text>
</comment>
<feature type="active site" description="Nucleophile" evidence="8 9">
    <location>
        <position position="157"/>
    </location>
</feature>
<dbReference type="GO" id="GO:0004414">
    <property type="term" value="F:homoserine O-acetyltransferase activity"/>
    <property type="evidence" value="ECO:0007669"/>
    <property type="project" value="UniProtKB-ARBA"/>
</dbReference>
<reference evidence="11 12" key="1">
    <citation type="submission" date="2020-07" db="EMBL/GenBank/DDBJ databases">
        <title>Diversity of carbapenemase encoding genes among Pseudomonas putida group clinical isolates in a tertiary Brazilian hospital.</title>
        <authorList>
            <person name="Alberto-Lei F."/>
            <person name="Nodari C.S."/>
            <person name="Streling A.P."/>
            <person name="Paulino J.T."/>
            <person name="Bessa-Neto F.O."/>
            <person name="Cayo R."/>
            <person name="Gales A.C."/>
        </authorList>
    </citation>
    <scope>NUCLEOTIDE SEQUENCE [LARGE SCALE GENOMIC DNA]</scope>
    <source>
        <strain evidence="11 12">12464</strain>
    </source>
</reference>
<keyword evidence="3 8" id="KW-0028">Amino-acid biosynthesis</keyword>
<evidence type="ECO:0000256" key="4">
    <source>
        <dbReference type="ARBA" id="ARBA00022679"/>
    </source>
</evidence>
<evidence type="ECO:0000313" key="12">
    <source>
        <dbReference type="Proteomes" id="UP000553948"/>
    </source>
</evidence>
<evidence type="ECO:0000259" key="10">
    <source>
        <dbReference type="Pfam" id="PF00561"/>
    </source>
</evidence>
<comment type="pathway">
    <text evidence="8">Amino-acid biosynthesis; L-methionine biosynthesis via de novo pathway; O-succinyl-L-homoserine from L-homoserine: step 1/1.</text>
</comment>
<comment type="function">
    <text evidence="7 8">Transfers a succinyl group from succinyl-CoA to L-homoserine, forming succinyl-L-homoserine.</text>
</comment>
<proteinExistence type="inferred from homology"/>
<dbReference type="GO" id="GO:0008899">
    <property type="term" value="F:homoserine O-succinyltransferase activity"/>
    <property type="evidence" value="ECO:0007669"/>
    <property type="project" value="UniProtKB-UniRule"/>
</dbReference>
<evidence type="ECO:0000256" key="7">
    <source>
        <dbReference type="ARBA" id="ARBA00053298"/>
    </source>
</evidence>
<keyword evidence="5 8" id="KW-0486">Methionine biosynthesis</keyword>
<evidence type="ECO:0000256" key="9">
    <source>
        <dbReference type="PIRSR" id="PIRSR000443-1"/>
    </source>
</evidence>
<dbReference type="PANTHER" id="PTHR32268">
    <property type="entry name" value="HOMOSERINE O-ACETYLTRANSFERASE"/>
    <property type="match status" value="1"/>
</dbReference>
<dbReference type="Proteomes" id="UP000553948">
    <property type="component" value="Unassembled WGS sequence"/>
</dbReference>
<feature type="active site" evidence="8 9">
    <location>
        <position position="323"/>
    </location>
</feature>
<feature type="domain" description="AB hydrolase-1" evidence="10">
    <location>
        <begin position="51"/>
        <end position="359"/>
    </location>
</feature>
<keyword evidence="6 8" id="KW-0012">Acyltransferase</keyword>
<dbReference type="GO" id="GO:0009092">
    <property type="term" value="P:homoserine metabolic process"/>
    <property type="evidence" value="ECO:0007669"/>
    <property type="project" value="TreeGrafter"/>
</dbReference>
<protein>
    <recommendedName>
        <fullName evidence="8">Homoserine O-succinyltransferase</fullName>
        <shortName evidence="8">HST</shortName>
        <ecNumber evidence="8">2.3.1.46</ecNumber>
    </recommendedName>
    <alternativeName>
        <fullName evidence="8">Homoserine transsuccinylase</fullName>
        <shortName evidence="8">HTS</shortName>
    </alternativeName>
</protein>